<dbReference type="InterPro" id="IPR036322">
    <property type="entry name" value="WD40_repeat_dom_sf"/>
</dbReference>
<dbReference type="UniPathway" id="UPA00989"/>
<feature type="region of interest" description="Disordered" evidence="8">
    <location>
        <begin position="474"/>
        <end position="534"/>
    </location>
</feature>
<name>A0A427XFX8_9TREE</name>
<dbReference type="SUPFAM" id="SSF50978">
    <property type="entry name" value="WD40 repeat-like"/>
    <property type="match status" value="1"/>
</dbReference>
<keyword evidence="3 6" id="KW-0819">tRNA processing</keyword>
<dbReference type="SMART" id="SM00320">
    <property type="entry name" value="WD40"/>
    <property type="match status" value="3"/>
</dbReference>
<evidence type="ECO:0000313" key="10">
    <source>
        <dbReference type="Proteomes" id="UP000279236"/>
    </source>
</evidence>
<evidence type="ECO:0000256" key="6">
    <source>
        <dbReference type="HAMAP-Rule" id="MF_03056"/>
    </source>
</evidence>
<evidence type="ECO:0000256" key="3">
    <source>
        <dbReference type="ARBA" id="ARBA00022694"/>
    </source>
</evidence>
<evidence type="ECO:0000256" key="8">
    <source>
        <dbReference type="SAM" id="MobiDB-lite"/>
    </source>
</evidence>
<dbReference type="InterPro" id="IPR001680">
    <property type="entry name" value="WD40_rpt"/>
</dbReference>
<dbReference type="EMBL" id="RSCE01000015">
    <property type="protein sequence ID" value="RSH77624.1"/>
    <property type="molecule type" value="Genomic_DNA"/>
</dbReference>
<protein>
    <submittedName>
        <fullName evidence="9">tRNA (Guanine-N(7)-)-methyltransferase non-catalytic subunit trm82</fullName>
    </submittedName>
</protein>
<dbReference type="GO" id="GO:0043527">
    <property type="term" value="C:tRNA methyltransferase complex"/>
    <property type="evidence" value="ECO:0007669"/>
    <property type="project" value="TreeGrafter"/>
</dbReference>
<dbReference type="GeneID" id="39587727"/>
<dbReference type="RefSeq" id="XP_028472771.1">
    <property type="nucleotide sequence ID" value="XM_028618883.1"/>
</dbReference>
<feature type="repeat" description="WD" evidence="7">
    <location>
        <begin position="51"/>
        <end position="85"/>
    </location>
</feature>
<dbReference type="Pfam" id="PF00400">
    <property type="entry name" value="WD40"/>
    <property type="match status" value="1"/>
</dbReference>
<comment type="function">
    <text evidence="6">Required for the formation of N(7)-methylguanine at position 46 (m7G46) in tRNA. In the complex, it is required to stabilize and induce conformational changes of the catalytic subunit.</text>
</comment>
<dbReference type="InterPro" id="IPR028884">
    <property type="entry name" value="Trm82"/>
</dbReference>
<dbReference type="PROSITE" id="PS50082">
    <property type="entry name" value="WD_REPEATS_2"/>
    <property type="match status" value="1"/>
</dbReference>
<evidence type="ECO:0000256" key="4">
    <source>
        <dbReference type="ARBA" id="ARBA00022737"/>
    </source>
</evidence>
<dbReference type="GO" id="GO:0005634">
    <property type="term" value="C:nucleus"/>
    <property type="evidence" value="ECO:0007669"/>
    <property type="project" value="UniProtKB-SubCell"/>
</dbReference>
<keyword evidence="5 6" id="KW-0539">Nucleus</keyword>
<feature type="compositionally biased region" description="Acidic residues" evidence="8">
    <location>
        <begin position="499"/>
        <end position="509"/>
    </location>
</feature>
<comment type="pathway">
    <text evidence="6">tRNA modification; N(7)-methylguanine-tRNA biosynthesis.</text>
</comment>
<keyword evidence="9" id="KW-0489">Methyltransferase</keyword>
<gene>
    <name evidence="9" type="primary">TRM82</name>
    <name evidence="9" type="ORF">EHS24_003184</name>
</gene>
<comment type="subcellular location">
    <subcellularLocation>
        <location evidence="1 6">Nucleus</location>
    </subcellularLocation>
</comment>
<comment type="caution">
    <text evidence="9">The sequence shown here is derived from an EMBL/GenBank/DDBJ whole genome shotgun (WGS) entry which is preliminary data.</text>
</comment>
<dbReference type="PANTHER" id="PTHR16288:SF0">
    <property type="entry name" value="TRNA (GUANINE-N(7)-)-METHYLTRANSFERASE NON-CATALYTIC SUBUNIT WDR4"/>
    <property type="match status" value="1"/>
</dbReference>
<dbReference type="GO" id="GO:0106004">
    <property type="term" value="P:tRNA (guanine-N7)-methylation"/>
    <property type="evidence" value="ECO:0007669"/>
    <property type="project" value="UniProtKB-UniRule"/>
</dbReference>
<dbReference type="Gene3D" id="2.130.10.10">
    <property type="entry name" value="YVTN repeat-like/Quinoprotein amine dehydrogenase"/>
    <property type="match status" value="2"/>
</dbReference>
<sequence length="534" mass="55988">MAPPTLPLPATAVASSSGALLVASGTSLHFAAGDNVSSSTTPNTTVPAGLVRKVALSADGKLAVSAGDDKHLTVWNIEDGKLSVRSTRQTAKKVASIDFTADNQIVVTDKVADVYLYPLDPRDVDAEKRPKGFLLAADPSLNPDADLLLGHVSVVSQHVLTPDGKHIITADRDEHIRVSRFPKAYVIERYLFGSEGFVSAIHVPASRPNVLLSAGGESTLQVWDWTSGSLLRRVEIWPAVLPHRRVRPPARRVKNKHRKVVGSSALAGIAPSDDPTNEGFYVAVEGSVYPLGQGVCVEQIGSVTVGDNTAVGVFFSEGCAALHSIVVDAENPVVETLALPYPVLGFTTVPSQPSQLLVTLDTSFGVAKTATEIDAARATSSVVLVDVAADGKMSDNTASSSLVASLRAALSDPSLDATPTTLSQLALFPNLSLFPRWPGFEEDEELAGPAVNTPEGKAELETLNSRQLGRLKARGEDVQDLLPKKKKRRGRKGAAVGGDDADAEGEPDEGSAPVDLEAPTHAAGGEDVAANVTA</sequence>
<dbReference type="InterPro" id="IPR019775">
    <property type="entry name" value="WD40_repeat_CS"/>
</dbReference>
<keyword evidence="10" id="KW-1185">Reference proteome</keyword>
<reference evidence="9 10" key="1">
    <citation type="submission" date="2018-11" db="EMBL/GenBank/DDBJ databases">
        <title>Genome sequence of Apiotrichum porosum DSM 27194.</title>
        <authorList>
            <person name="Aliyu H."/>
            <person name="Gorte O."/>
            <person name="Ochsenreither K."/>
        </authorList>
    </citation>
    <scope>NUCLEOTIDE SEQUENCE [LARGE SCALE GENOMIC DNA]</scope>
    <source>
        <strain evidence="9 10">DSM 27194</strain>
    </source>
</reference>
<dbReference type="GO" id="GO:0008168">
    <property type="term" value="F:methyltransferase activity"/>
    <property type="evidence" value="ECO:0007669"/>
    <property type="project" value="UniProtKB-KW"/>
</dbReference>
<evidence type="ECO:0000313" key="9">
    <source>
        <dbReference type="EMBL" id="RSH77624.1"/>
    </source>
</evidence>
<dbReference type="HAMAP" id="MF_03056">
    <property type="entry name" value="TRM82"/>
    <property type="match status" value="1"/>
</dbReference>
<dbReference type="Proteomes" id="UP000279236">
    <property type="component" value="Unassembled WGS sequence"/>
</dbReference>
<keyword evidence="4 6" id="KW-0677">Repeat</keyword>
<organism evidence="9 10">
    <name type="scientific">Apiotrichum porosum</name>
    <dbReference type="NCBI Taxonomy" id="105984"/>
    <lineage>
        <taxon>Eukaryota</taxon>
        <taxon>Fungi</taxon>
        <taxon>Dikarya</taxon>
        <taxon>Basidiomycota</taxon>
        <taxon>Agaricomycotina</taxon>
        <taxon>Tremellomycetes</taxon>
        <taxon>Trichosporonales</taxon>
        <taxon>Trichosporonaceae</taxon>
        <taxon>Apiotrichum</taxon>
    </lineage>
</organism>
<dbReference type="PANTHER" id="PTHR16288">
    <property type="entry name" value="WD40 REPEAT PROTEIN 4"/>
    <property type="match status" value="1"/>
</dbReference>
<comment type="similarity">
    <text evidence="6">Belongs to the WD repeat TRM82 family.</text>
</comment>
<accession>A0A427XFX8</accession>
<dbReference type="AlphaFoldDB" id="A0A427XFX8"/>
<dbReference type="GO" id="GO:0005829">
    <property type="term" value="C:cytosol"/>
    <property type="evidence" value="ECO:0007669"/>
    <property type="project" value="TreeGrafter"/>
</dbReference>
<evidence type="ECO:0000256" key="7">
    <source>
        <dbReference type="PROSITE-ProRule" id="PRU00221"/>
    </source>
</evidence>
<evidence type="ECO:0000256" key="1">
    <source>
        <dbReference type="ARBA" id="ARBA00004123"/>
    </source>
</evidence>
<dbReference type="PROSITE" id="PS00678">
    <property type="entry name" value="WD_REPEATS_1"/>
    <property type="match status" value="1"/>
</dbReference>
<evidence type="ECO:0000256" key="2">
    <source>
        <dbReference type="ARBA" id="ARBA00022574"/>
    </source>
</evidence>
<dbReference type="OrthoDB" id="339900at2759"/>
<dbReference type="STRING" id="105984.A0A427XFX8"/>
<keyword evidence="2 6" id="KW-0853">WD repeat</keyword>
<keyword evidence="9" id="KW-0808">Transferase</keyword>
<proteinExistence type="inferred from homology"/>
<evidence type="ECO:0000256" key="5">
    <source>
        <dbReference type="ARBA" id="ARBA00023242"/>
    </source>
</evidence>
<dbReference type="InterPro" id="IPR015943">
    <property type="entry name" value="WD40/YVTN_repeat-like_dom_sf"/>
</dbReference>